<organism evidence="1 2">
    <name type="scientific">Staphylococcus simiae CCM 7213 = CCUG 51256</name>
    <dbReference type="NCBI Taxonomy" id="911238"/>
    <lineage>
        <taxon>Bacteria</taxon>
        <taxon>Bacillati</taxon>
        <taxon>Bacillota</taxon>
        <taxon>Bacilli</taxon>
        <taxon>Bacillales</taxon>
        <taxon>Staphylococcaceae</taxon>
        <taxon>Staphylococcus</taxon>
    </lineage>
</organism>
<dbReference type="RefSeq" id="WP_002463689.1">
    <property type="nucleotide sequence ID" value="NZ_AEUN01000398.1"/>
</dbReference>
<reference evidence="1 2" key="1">
    <citation type="journal article" date="2012" name="BMC Genomics">
        <title>Comparative genomic analysis of the genus Staphylococcus including Staphylococcus aureus and its newly described sister species Staphylococcus simiae.</title>
        <authorList>
            <person name="Suzuki H."/>
            <person name="Lefebure T."/>
            <person name="Pavinski Bitar P."/>
            <person name="Stanhope M.J."/>
        </authorList>
    </citation>
    <scope>NUCLEOTIDE SEQUENCE [LARGE SCALE GENOMIC DNA]</scope>
    <source>
        <strain evidence="1 2">CCM 7213</strain>
    </source>
</reference>
<dbReference type="AlphaFoldDB" id="G5JI97"/>
<gene>
    <name evidence="1" type="ORF">SS7213T_05916</name>
</gene>
<dbReference type="Proteomes" id="UP000005413">
    <property type="component" value="Unassembled WGS sequence"/>
</dbReference>
<keyword evidence="2" id="KW-1185">Reference proteome</keyword>
<accession>G5JI97</accession>
<comment type="caution">
    <text evidence="1">The sequence shown here is derived from an EMBL/GenBank/DDBJ whole genome shotgun (WGS) entry which is preliminary data.</text>
</comment>
<dbReference type="PATRIC" id="fig|911238.3.peg.994"/>
<protein>
    <submittedName>
        <fullName evidence="1">Uncharacterized protein</fullName>
    </submittedName>
</protein>
<sequence length="51" mass="5860">MGRYEDLIIKYNSITINESLDMPQFLSGIYMNGEIFINGNKDDETKLETLA</sequence>
<dbReference type="EMBL" id="AEUN01000398">
    <property type="protein sequence ID" value="EHJ08090.1"/>
    <property type="molecule type" value="Genomic_DNA"/>
</dbReference>
<evidence type="ECO:0000313" key="2">
    <source>
        <dbReference type="Proteomes" id="UP000005413"/>
    </source>
</evidence>
<name>G5JI97_9STAP</name>
<evidence type="ECO:0000313" key="1">
    <source>
        <dbReference type="EMBL" id="EHJ08090.1"/>
    </source>
</evidence>
<proteinExistence type="predicted"/>